<dbReference type="InterPro" id="IPR009506">
    <property type="entry name" value="YjiS-like"/>
</dbReference>
<reference evidence="2 3" key="1">
    <citation type="submission" date="2018-05" db="EMBL/GenBank/DDBJ databases">
        <authorList>
            <person name="Zhang Y.-J."/>
        </authorList>
    </citation>
    <scope>NUCLEOTIDE SEQUENCE [LARGE SCALE GENOMIC DNA]</scope>
    <source>
        <strain evidence="2 3">CY04</strain>
    </source>
</reference>
<dbReference type="Proteomes" id="UP001429564">
    <property type="component" value="Unassembled WGS sequence"/>
</dbReference>
<dbReference type="RefSeq" id="WP_167682545.1">
    <property type="nucleotide sequence ID" value="NZ_QHLQ01000002.1"/>
</dbReference>
<evidence type="ECO:0000259" key="1">
    <source>
        <dbReference type="Pfam" id="PF06568"/>
    </source>
</evidence>
<proteinExistence type="predicted"/>
<gene>
    <name evidence="2" type="ORF">DL239_04025</name>
</gene>
<name>A0ABX0W3B1_9RHOB</name>
<evidence type="ECO:0000313" key="3">
    <source>
        <dbReference type="Proteomes" id="UP001429564"/>
    </source>
</evidence>
<accession>A0ABX0W3B1</accession>
<evidence type="ECO:0000313" key="2">
    <source>
        <dbReference type="EMBL" id="NIZ60143.1"/>
    </source>
</evidence>
<dbReference type="EMBL" id="QHLQ01000002">
    <property type="protein sequence ID" value="NIZ60143.1"/>
    <property type="molecule type" value="Genomic_DNA"/>
</dbReference>
<dbReference type="Pfam" id="PF06568">
    <property type="entry name" value="YjiS-like"/>
    <property type="match status" value="1"/>
</dbReference>
<keyword evidence="3" id="KW-1185">Reference proteome</keyword>
<feature type="domain" description="YjiS-like" evidence="1">
    <location>
        <begin position="28"/>
        <end position="52"/>
    </location>
</feature>
<sequence length="69" mass="7806">MTYIANTCTPAPRRSSLISGIAARLAVWKQRRVLKALSDSALEDIGLTRRQADAEARRTFWDAPDTWRC</sequence>
<organism evidence="2 3">
    <name type="scientific">Parasedimentitalea denitrificans</name>
    <dbReference type="NCBI Taxonomy" id="2211118"/>
    <lineage>
        <taxon>Bacteria</taxon>
        <taxon>Pseudomonadati</taxon>
        <taxon>Pseudomonadota</taxon>
        <taxon>Alphaproteobacteria</taxon>
        <taxon>Rhodobacterales</taxon>
        <taxon>Paracoccaceae</taxon>
        <taxon>Parasedimentitalea</taxon>
    </lineage>
</organism>
<comment type="caution">
    <text evidence="2">The sequence shown here is derived from an EMBL/GenBank/DDBJ whole genome shotgun (WGS) entry which is preliminary data.</text>
</comment>
<protein>
    <recommendedName>
        <fullName evidence="1">YjiS-like domain-containing protein</fullName>
    </recommendedName>
</protein>